<organism evidence="9 10">
    <name type="scientific">Anaerostipes hadrus</name>
    <dbReference type="NCBI Taxonomy" id="649756"/>
    <lineage>
        <taxon>Bacteria</taxon>
        <taxon>Bacillati</taxon>
        <taxon>Bacillota</taxon>
        <taxon>Clostridia</taxon>
        <taxon>Lachnospirales</taxon>
        <taxon>Lachnospiraceae</taxon>
        <taxon>Anaerostipes</taxon>
    </lineage>
</organism>
<dbReference type="InterPro" id="IPR015955">
    <property type="entry name" value="Lactate_DH/Glyco_Ohase_4_C"/>
</dbReference>
<dbReference type="PANTHER" id="PTHR32092:SF14">
    <property type="entry name" value="MALTOSE-6'-PHOSPHATE GLUCOSIDASE"/>
    <property type="match status" value="1"/>
</dbReference>
<dbReference type="GO" id="GO:0050081">
    <property type="term" value="F:maltose-6'-phosphate glucosidase activity"/>
    <property type="evidence" value="ECO:0007669"/>
    <property type="project" value="UniProtKB-EC"/>
</dbReference>
<evidence type="ECO:0000256" key="6">
    <source>
        <dbReference type="ARBA" id="ARBA00023211"/>
    </source>
</evidence>
<dbReference type="SUPFAM" id="SSF51735">
    <property type="entry name" value="NAD(P)-binding Rossmann-fold domains"/>
    <property type="match status" value="1"/>
</dbReference>
<dbReference type="AlphaFoldDB" id="A0A173SQQ6"/>
<keyword evidence="7 8" id="KW-0326">Glycosidase</keyword>
<dbReference type="PRINTS" id="PR00732">
    <property type="entry name" value="GLHYDRLASE4"/>
</dbReference>
<evidence type="ECO:0000256" key="2">
    <source>
        <dbReference type="ARBA" id="ARBA00011881"/>
    </source>
</evidence>
<dbReference type="InterPro" id="IPR036291">
    <property type="entry name" value="NAD(P)-bd_dom_sf"/>
</dbReference>
<keyword evidence="4 8" id="KW-0378">Hydrolase</keyword>
<accession>A0A173SQQ6</accession>
<dbReference type="GO" id="GO:0046872">
    <property type="term" value="F:metal ion binding"/>
    <property type="evidence" value="ECO:0007669"/>
    <property type="project" value="UniProtKB-KW"/>
</dbReference>
<dbReference type="EC" id="3.2.1.122" evidence="9"/>
<dbReference type="PANTHER" id="PTHR32092">
    <property type="entry name" value="6-PHOSPHO-BETA-GLUCOSIDASE-RELATED"/>
    <property type="match status" value="1"/>
</dbReference>
<dbReference type="Pfam" id="PF02056">
    <property type="entry name" value="Glyco_hydro_4"/>
    <property type="match status" value="1"/>
</dbReference>
<name>A0A173SQQ6_ANAHA</name>
<evidence type="ECO:0000256" key="5">
    <source>
        <dbReference type="ARBA" id="ARBA00023027"/>
    </source>
</evidence>
<comment type="subunit">
    <text evidence="2">Homotetramer.</text>
</comment>
<evidence type="ECO:0000256" key="1">
    <source>
        <dbReference type="ARBA" id="ARBA00010141"/>
    </source>
</evidence>
<evidence type="ECO:0000256" key="8">
    <source>
        <dbReference type="RuleBase" id="RU361152"/>
    </source>
</evidence>
<dbReference type="Gene3D" id="3.90.110.10">
    <property type="entry name" value="Lactate dehydrogenase/glycoside hydrolase, family 4, C-terminal"/>
    <property type="match status" value="1"/>
</dbReference>
<protein>
    <submittedName>
        <fullName evidence="9">Maltose-6'-phosphate glucosidase</fullName>
        <ecNumber evidence="9">3.2.1.122</ecNumber>
    </submittedName>
</protein>
<evidence type="ECO:0000256" key="4">
    <source>
        <dbReference type="ARBA" id="ARBA00022801"/>
    </source>
</evidence>
<dbReference type="RefSeq" id="WP_055232932.1">
    <property type="nucleotide sequence ID" value="NZ_CACRSX010000039.1"/>
</dbReference>
<sequence length="442" mass="50234">MKKEFKIVICGGGSTYTAGIVKNLLEEEELKIKELWLYDIDQERQEKVSLIVKEVVKDLRPSLELKISTDEEEAFTDADFIMAQMRVGGLKMRVKDEQISLKHGCIGQETCGAGGMAYGMRTIGPMVHLIDVCEKYASKTYWIVNYSNPAAIVAKATQTLRPNARILNICDMPVEVEARMAEILDTDLSNLEVDYFGLNHYGWFTKVQCNGEDVTEKLKKHVAEYGYVSKASYEDALVKDPDWLHTFTNAKKIVNYFPDYLPNTYWQYYLLGDDIVDYMDINNTRGMQVIHGRETKIREAVKKLENGEKIDLTQFYVGVHGKFIVEVVKALAYDTRSRQLVIVKNDGAVKNLPDDAMVEIPAYITKDGPEPVRVGEIPRFYKGLIEQQDACEGLVVEAVIEGSYKKALQAFTLNRTIPSANVAKEILDEMIEANKEYWLELK</sequence>
<dbReference type="InterPro" id="IPR022616">
    <property type="entry name" value="Glyco_hydro_4_C"/>
</dbReference>
<gene>
    <name evidence="9" type="primary">glvA</name>
    <name evidence="9" type="ORF">ERS852425_01507</name>
</gene>
<dbReference type="GO" id="GO:0016616">
    <property type="term" value="F:oxidoreductase activity, acting on the CH-OH group of donors, NAD or NADP as acceptor"/>
    <property type="evidence" value="ECO:0007669"/>
    <property type="project" value="InterPro"/>
</dbReference>
<dbReference type="InterPro" id="IPR001088">
    <property type="entry name" value="Glyco_hydro_4"/>
</dbReference>
<evidence type="ECO:0000256" key="7">
    <source>
        <dbReference type="ARBA" id="ARBA00023295"/>
    </source>
</evidence>
<dbReference type="SUPFAM" id="SSF56327">
    <property type="entry name" value="LDH C-terminal domain-like"/>
    <property type="match status" value="1"/>
</dbReference>
<reference evidence="9 10" key="1">
    <citation type="submission" date="2015-09" db="EMBL/GenBank/DDBJ databases">
        <authorList>
            <consortium name="Pathogen Informatics"/>
        </authorList>
    </citation>
    <scope>NUCLEOTIDE SEQUENCE [LARGE SCALE GENOMIC DNA]</scope>
    <source>
        <strain evidence="9 10">2789STDY5608868</strain>
    </source>
</reference>
<evidence type="ECO:0000256" key="3">
    <source>
        <dbReference type="ARBA" id="ARBA00022723"/>
    </source>
</evidence>
<comment type="similarity">
    <text evidence="1 8">Belongs to the glycosyl hydrolase 4 family.</text>
</comment>
<evidence type="ECO:0000313" key="10">
    <source>
        <dbReference type="Proteomes" id="UP000095598"/>
    </source>
</evidence>
<proteinExistence type="inferred from homology"/>
<dbReference type="Pfam" id="PF11975">
    <property type="entry name" value="Glyco_hydro_4C"/>
    <property type="match status" value="1"/>
</dbReference>
<comment type="cofactor">
    <cofactor evidence="8">
        <name>NAD(+)</name>
        <dbReference type="ChEBI" id="CHEBI:57540"/>
    </cofactor>
    <text evidence="8">Binds 1 NAD(+) per subunit.</text>
</comment>
<dbReference type="EMBL" id="CYXT01000009">
    <property type="protein sequence ID" value="CUM92703.1"/>
    <property type="molecule type" value="Genomic_DNA"/>
</dbReference>
<keyword evidence="3" id="KW-0479">Metal-binding</keyword>
<dbReference type="GO" id="GO:0005975">
    <property type="term" value="P:carbohydrate metabolic process"/>
    <property type="evidence" value="ECO:0007669"/>
    <property type="project" value="InterPro"/>
</dbReference>
<dbReference type="Proteomes" id="UP000095598">
    <property type="component" value="Unassembled WGS sequence"/>
</dbReference>
<keyword evidence="5 8" id="KW-0520">NAD</keyword>
<dbReference type="Gene3D" id="3.40.50.720">
    <property type="entry name" value="NAD(P)-binding Rossmann-like Domain"/>
    <property type="match status" value="1"/>
</dbReference>
<keyword evidence="6" id="KW-0464">Manganese</keyword>
<evidence type="ECO:0000313" key="9">
    <source>
        <dbReference type="EMBL" id="CUM92703.1"/>
    </source>
</evidence>